<accession>A0A1J4V3E7</accession>
<comment type="catalytic activity">
    <reaction evidence="4">
        <text>2 cob(II)alamin + reduced [electron-transfer flavoprotein] + 2 ATP = 2 adenosylcob(III)alamin + 2 triphosphate + oxidized [electron-transfer flavoprotein] + 3 H(+)</text>
        <dbReference type="Rhea" id="RHEA:28671"/>
        <dbReference type="Rhea" id="RHEA-COMP:10685"/>
        <dbReference type="Rhea" id="RHEA-COMP:10686"/>
        <dbReference type="ChEBI" id="CHEBI:15378"/>
        <dbReference type="ChEBI" id="CHEBI:16304"/>
        <dbReference type="ChEBI" id="CHEBI:18036"/>
        <dbReference type="ChEBI" id="CHEBI:18408"/>
        <dbReference type="ChEBI" id="CHEBI:30616"/>
        <dbReference type="ChEBI" id="CHEBI:57692"/>
        <dbReference type="ChEBI" id="CHEBI:58307"/>
        <dbReference type="EC" id="2.5.1.17"/>
    </reaction>
</comment>
<protein>
    <recommendedName>
        <fullName evidence="4">Corrinoid adenosyltransferase</fullName>
        <ecNumber evidence="4">2.5.1.17</ecNumber>
    </recommendedName>
    <alternativeName>
        <fullName evidence="4">Cob(II)alamin adenosyltransferase</fullName>
    </alternativeName>
    <alternativeName>
        <fullName evidence="4">Cob(II)yrinic acid a,c-diamide adenosyltransferase</fullName>
    </alternativeName>
    <alternativeName>
        <fullName evidence="4">Cobinamide/cobalamin adenosyltransferase</fullName>
    </alternativeName>
</protein>
<comment type="catalytic activity">
    <reaction evidence="4">
        <text>2 cob(II)yrinate a,c diamide + reduced [electron-transfer flavoprotein] + 2 ATP = 2 adenosylcob(III)yrinate a,c-diamide + 2 triphosphate + oxidized [electron-transfer flavoprotein] + 3 H(+)</text>
        <dbReference type="Rhea" id="RHEA:11528"/>
        <dbReference type="Rhea" id="RHEA-COMP:10685"/>
        <dbReference type="Rhea" id="RHEA-COMP:10686"/>
        <dbReference type="ChEBI" id="CHEBI:15378"/>
        <dbReference type="ChEBI" id="CHEBI:18036"/>
        <dbReference type="ChEBI" id="CHEBI:30616"/>
        <dbReference type="ChEBI" id="CHEBI:57692"/>
        <dbReference type="ChEBI" id="CHEBI:58307"/>
        <dbReference type="ChEBI" id="CHEBI:58503"/>
        <dbReference type="ChEBI" id="CHEBI:58537"/>
        <dbReference type="EC" id="2.5.1.17"/>
    </reaction>
</comment>
<evidence type="ECO:0000259" key="5">
    <source>
        <dbReference type="Pfam" id="PF01923"/>
    </source>
</evidence>
<proteinExistence type="inferred from homology"/>
<dbReference type="InterPro" id="IPR016030">
    <property type="entry name" value="CblAdoTrfase-like"/>
</dbReference>
<evidence type="ECO:0000313" key="7">
    <source>
        <dbReference type="Proteomes" id="UP000185769"/>
    </source>
</evidence>
<dbReference type="Gene3D" id="1.20.1200.10">
    <property type="entry name" value="Cobalamin adenosyltransferase-like"/>
    <property type="match status" value="1"/>
</dbReference>
<dbReference type="NCBIfam" id="TIGR00636">
    <property type="entry name" value="PduO_Nterm"/>
    <property type="match status" value="1"/>
</dbReference>
<dbReference type="InterPro" id="IPR029499">
    <property type="entry name" value="PduO-typ"/>
</dbReference>
<feature type="domain" description="Cobalamin adenosyltransferase-like" evidence="5">
    <location>
        <begin position="2"/>
        <end position="178"/>
    </location>
</feature>
<evidence type="ECO:0000256" key="2">
    <source>
        <dbReference type="ARBA" id="ARBA00022741"/>
    </source>
</evidence>
<dbReference type="PANTHER" id="PTHR12213">
    <property type="entry name" value="CORRINOID ADENOSYLTRANSFERASE"/>
    <property type="match status" value="1"/>
</dbReference>
<sequence>MLYTRKGDNGTTGLFSAKGRPASGWGCDQRISKSSIIAEALGALDETNSFLGLCKVKAKKEKLLFNKKEIGEIVHEIQKNLFIIQAELAGASMSIDDEKLKEVENIIDSIEKELPPIKTFFISGGTELATLFDVARTISRNAERKVVAVSDEGKVEIKDSTKAYLNRLSSVLYAFARFSNYKFGITEESPDYK</sequence>
<dbReference type="GO" id="GO:0008817">
    <property type="term" value="F:corrinoid adenosyltransferase activity"/>
    <property type="evidence" value="ECO:0007669"/>
    <property type="project" value="UniProtKB-UniRule"/>
</dbReference>
<comment type="caution">
    <text evidence="6">The sequence shown here is derived from an EMBL/GenBank/DDBJ whole genome shotgun (WGS) entry which is preliminary data.</text>
</comment>
<evidence type="ECO:0000256" key="4">
    <source>
        <dbReference type="RuleBase" id="RU366026"/>
    </source>
</evidence>
<comment type="pathway">
    <text evidence="4">Cofactor biosynthesis; adenosylcobalamin biosynthesis; adenosylcobalamin from cob(II)yrinate a,c-diamide: step 2/7.</text>
</comment>
<dbReference type="UniPathway" id="UPA00148">
    <property type="reaction ID" value="UER00233"/>
</dbReference>
<dbReference type="Proteomes" id="UP000185769">
    <property type="component" value="Unassembled WGS sequence"/>
</dbReference>
<dbReference type="EMBL" id="MNVM01000035">
    <property type="protein sequence ID" value="OIO29086.1"/>
    <property type="molecule type" value="Genomic_DNA"/>
</dbReference>
<name>A0A1J4V3E7_9BACT</name>
<dbReference type="GO" id="GO:0005524">
    <property type="term" value="F:ATP binding"/>
    <property type="evidence" value="ECO:0007669"/>
    <property type="project" value="UniProtKB-UniRule"/>
</dbReference>
<keyword evidence="2 4" id="KW-0547">Nucleotide-binding</keyword>
<reference evidence="6 7" key="1">
    <citation type="journal article" date="2016" name="Environ. Microbiol.">
        <title>Genomic resolution of a cold subsurface aquifer community provides metabolic insights for novel microbes adapted to high CO concentrations.</title>
        <authorList>
            <person name="Probst A.J."/>
            <person name="Castelle C.J."/>
            <person name="Singh A."/>
            <person name="Brown C.T."/>
            <person name="Anantharaman K."/>
            <person name="Sharon I."/>
            <person name="Hug L.A."/>
            <person name="Burstein D."/>
            <person name="Emerson J.B."/>
            <person name="Thomas B.C."/>
            <person name="Banfield J.F."/>
        </authorList>
    </citation>
    <scope>NUCLEOTIDE SEQUENCE [LARGE SCALE GENOMIC DNA]</scope>
    <source>
        <strain evidence="6">CG1_02_31_12</strain>
    </source>
</reference>
<dbReference type="Pfam" id="PF01923">
    <property type="entry name" value="Cob_adeno_trans"/>
    <property type="match status" value="1"/>
</dbReference>
<dbReference type="EC" id="2.5.1.17" evidence="4"/>
<keyword evidence="1 4" id="KW-0808">Transferase</keyword>
<dbReference type="PANTHER" id="PTHR12213:SF0">
    <property type="entry name" value="CORRINOID ADENOSYLTRANSFERASE MMAB"/>
    <property type="match status" value="1"/>
</dbReference>
<organism evidence="6 7">
    <name type="scientific">Candidatus Nomurabacteria bacterium CG1_02_31_12</name>
    <dbReference type="NCBI Taxonomy" id="1805280"/>
    <lineage>
        <taxon>Bacteria</taxon>
        <taxon>Candidatus Nomuraibacteriota</taxon>
    </lineage>
</organism>
<dbReference type="AlphaFoldDB" id="A0A1J4V3E7"/>
<dbReference type="GO" id="GO:0009236">
    <property type="term" value="P:cobalamin biosynthetic process"/>
    <property type="evidence" value="ECO:0007669"/>
    <property type="project" value="UniProtKB-UniRule"/>
</dbReference>
<keyword evidence="4" id="KW-0169">Cobalamin biosynthesis</keyword>
<comment type="similarity">
    <text evidence="4">Belongs to the Cob(I)alamin adenosyltransferase family.</text>
</comment>
<dbReference type="SUPFAM" id="SSF89028">
    <property type="entry name" value="Cobalamin adenosyltransferase-like"/>
    <property type="match status" value="1"/>
</dbReference>
<dbReference type="InterPro" id="IPR036451">
    <property type="entry name" value="CblAdoTrfase-like_sf"/>
</dbReference>
<keyword evidence="3 4" id="KW-0067">ATP-binding</keyword>
<evidence type="ECO:0000256" key="1">
    <source>
        <dbReference type="ARBA" id="ARBA00022679"/>
    </source>
</evidence>
<evidence type="ECO:0000313" key="6">
    <source>
        <dbReference type="EMBL" id="OIO29086.1"/>
    </source>
</evidence>
<gene>
    <name evidence="6" type="ORF">AUJ22_02050</name>
</gene>
<dbReference type="STRING" id="1805280.AUJ22_02050"/>
<evidence type="ECO:0000256" key="3">
    <source>
        <dbReference type="ARBA" id="ARBA00022840"/>
    </source>
</evidence>